<dbReference type="InterPro" id="IPR039921">
    <property type="entry name" value="Inscuteable"/>
</dbReference>
<dbReference type="GO" id="GO:0008356">
    <property type="term" value="P:asymmetric cell division"/>
    <property type="evidence" value="ECO:0007669"/>
    <property type="project" value="InterPro"/>
</dbReference>
<dbReference type="STRING" id="418985.A0A1V9WYK4"/>
<dbReference type="SUPFAM" id="SSF48371">
    <property type="entry name" value="ARM repeat"/>
    <property type="match status" value="1"/>
</dbReference>
<dbReference type="PANTHER" id="PTHR21386">
    <property type="entry name" value="INSCUTEABLE"/>
    <property type="match status" value="1"/>
</dbReference>
<dbReference type="Proteomes" id="UP000192247">
    <property type="component" value="Unassembled WGS sequence"/>
</dbReference>
<protein>
    <submittedName>
        <fullName evidence="3">Protein inscuteable-like</fullName>
    </submittedName>
</protein>
<proteinExistence type="predicted"/>
<name>A0A1V9WYK4_9ACAR</name>
<feature type="region of interest" description="Disordered" evidence="1">
    <location>
        <begin position="1"/>
        <end position="25"/>
    </location>
</feature>
<reference evidence="3 4" key="1">
    <citation type="journal article" date="2017" name="Gigascience">
        <title>Draft genome of the honey bee ectoparasitic mite, Tropilaelaps mercedesae, is shaped by the parasitic life history.</title>
        <authorList>
            <person name="Dong X."/>
            <person name="Armstrong S.D."/>
            <person name="Xia D."/>
            <person name="Makepeace B.L."/>
            <person name="Darby A.C."/>
            <person name="Kadowaki T."/>
        </authorList>
    </citation>
    <scope>NUCLEOTIDE SEQUENCE [LARGE SCALE GENOMIC DNA]</scope>
    <source>
        <strain evidence="3">Wuxi-XJTLU</strain>
    </source>
</reference>
<dbReference type="GO" id="GO:0000132">
    <property type="term" value="P:establishment of mitotic spindle orientation"/>
    <property type="evidence" value="ECO:0007669"/>
    <property type="project" value="TreeGrafter"/>
</dbReference>
<dbReference type="InterPro" id="IPR000225">
    <property type="entry name" value="Armadillo"/>
</dbReference>
<dbReference type="InParanoid" id="A0A1V9WYK4"/>
<feature type="compositionally biased region" description="Basic and acidic residues" evidence="1">
    <location>
        <begin position="15"/>
        <end position="25"/>
    </location>
</feature>
<evidence type="ECO:0000256" key="1">
    <source>
        <dbReference type="SAM" id="MobiDB-lite"/>
    </source>
</evidence>
<dbReference type="GO" id="GO:0008093">
    <property type="term" value="F:cytoskeletal anchor activity"/>
    <property type="evidence" value="ECO:0007669"/>
    <property type="project" value="TreeGrafter"/>
</dbReference>
<dbReference type="Gene3D" id="1.25.10.10">
    <property type="entry name" value="Leucine-rich Repeat Variant"/>
    <property type="match status" value="1"/>
</dbReference>
<gene>
    <name evidence="3" type="ORF">BIW11_14283</name>
</gene>
<dbReference type="EMBL" id="MNPL01033244">
    <property type="protein sequence ID" value="OQR66242.1"/>
    <property type="molecule type" value="Genomic_DNA"/>
</dbReference>
<dbReference type="InterPro" id="IPR011989">
    <property type="entry name" value="ARM-like"/>
</dbReference>
<dbReference type="GO" id="GO:0045176">
    <property type="term" value="P:apical protein localization"/>
    <property type="evidence" value="ECO:0007669"/>
    <property type="project" value="TreeGrafter"/>
</dbReference>
<dbReference type="SMART" id="SM00185">
    <property type="entry name" value="ARM"/>
    <property type="match status" value="2"/>
</dbReference>
<evidence type="ECO:0000259" key="2">
    <source>
        <dbReference type="Pfam" id="PF19427"/>
    </source>
</evidence>
<dbReference type="Gene3D" id="6.20.200.10">
    <property type="entry name" value="Inscuteable LGN-binding domain"/>
    <property type="match status" value="1"/>
</dbReference>
<dbReference type="OrthoDB" id="5796379at2759"/>
<feature type="domain" description="Protein inscuteable homologue C-terminal" evidence="2">
    <location>
        <begin position="521"/>
        <end position="785"/>
    </location>
</feature>
<dbReference type="GO" id="GO:0009786">
    <property type="term" value="P:regulation of asymmetric cell division"/>
    <property type="evidence" value="ECO:0007669"/>
    <property type="project" value="TreeGrafter"/>
</dbReference>
<evidence type="ECO:0000313" key="3">
    <source>
        <dbReference type="EMBL" id="OQR66242.1"/>
    </source>
</evidence>
<dbReference type="InterPro" id="IPR016024">
    <property type="entry name" value="ARM-type_fold"/>
</dbReference>
<dbReference type="GO" id="GO:0045179">
    <property type="term" value="C:apical cortex"/>
    <property type="evidence" value="ECO:0007669"/>
    <property type="project" value="TreeGrafter"/>
</dbReference>
<dbReference type="Pfam" id="PF19427">
    <property type="entry name" value="Insc_C"/>
    <property type="match status" value="1"/>
</dbReference>
<dbReference type="InterPro" id="IPR038205">
    <property type="entry name" value="INSC_LBD_sf"/>
</dbReference>
<dbReference type="InterPro" id="IPR045789">
    <property type="entry name" value="Insc_C"/>
</dbReference>
<dbReference type="PANTHER" id="PTHR21386:SF0">
    <property type="entry name" value="PROTEIN INSCUTEABLE HOMOLOG"/>
    <property type="match status" value="1"/>
</dbReference>
<organism evidence="3 4">
    <name type="scientific">Tropilaelaps mercedesae</name>
    <dbReference type="NCBI Taxonomy" id="418985"/>
    <lineage>
        <taxon>Eukaryota</taxon>
        <taxon>Metazoa</taxon>
        <taxon>Ecdysozoa</taxon>
        <taxon>Arthropoda</taxon>
        <taxon>Chelicerata</taxon>
        <taxon>Arachnida</taxon>
        <taxon>Acari</taxon>
        <taxon>Parasitiformes</taxon>
        <taxon>Mesostigmata</taxon>
        <taxon>Gamasina</taxon>
        <taxon>Dermanyssoidea</taxon>
        <taxon>Laelapidae</taxon>
        <taxon>Tropilaelaps</taxon>
    </lineage>
</organism>
<feature type="region of interest" description="Disordered" evidence="1">
    <location>
        <begin position="180"/>
        <end position="201"/>
    </location>
</feature>
<feature type="region of interest" description="Disordered" evidence="1">
    <location>
        <begin position="79"/>
        <end position="126"/>
    </location>
</feature>
<keyword evidence="4" id="KW-1185">Reference proteome</keyword>
<dbReference type="AlphaFoldDB" id="A0A1V9WYK4"/>
<sequence>MPRTGRVQTSTPAVDEPRMPSIRENREVSAPEYFALSSGFRGEVAALGFVSLKCECANSACSEASVDCANVPSGKNSVNSSFESDYQKPANGGGPTARLTRKSSTGSTTTSSTTSEPDDGRQSSFSCSSGEAEWLVQSIEQVCRKTLFKKVATNTVNEFVATPLTKTEKLPSPILKHKTPVVEPKKSSPVTSTPKRPGQAKSLIRRCSLRLRRSDDKKKMVRFASAEDVFSVSAREDFTETDLSATVASLPLRGKYGSSPQEPLPLGSSTGESHIYDPVTPVHMETPRVPVRHRRSLQQVTKRLNFDDTSDQSHIYATAFEQPQPSSAVQLEESHPLSHYLQWIVEQSDLNAAPSVQQWLKQTRTHVETECLSALQSKSLTKDPILAAILSVGDAQEAISRLQDRHESVQATVGHVTRRLEQGQWVKFCSSVPGLSTEVNDFLLEYRSTIENSSPYSRSVERHMYETLRRLRDVGSRPNSKPQTLAEFENVQSLMADVKNTLQTLANSLFLKEIAKTTATRTFDQCAGVLVIRDILHDKNSSEQEKMEAVGLLTQITAPWTETPVLRGMKESMDQLVKSLTEVMNKASNGEEFLLATAAIANLSFLDPIAVAFMHKYGTTRSLIMACRHKSIAQSVFVKDQIATVLANVCAEKACHRDVVECGGLTVLLSLLQMRPNALQKQVEIDICERIQQKSAIALARLCTSPSVTERVIQMQGVHRLVTLCKEPKERNNADSVLVACLATLRKIAAVCSPMDMQAIGAHDLVSKELWDTFQMYSNKTESYV</sequence>
<accession>A0A1V9WYK4</accession>
<feature type="compositionally biased region" description="Polar residues" evidence="1">
    <location>
        <begin position="1"/>
        <end position="12"/>
    </location>
</feature>
<feature type="compositionally biased region" description="Low complexity" evidence="1">
    <location>
        <begin position="103"/>
        <end position="115"/>
    </location>
</feature>
<comment type="caution">
    <text evidence="3">The sequence shown here is derived from an EMBL/GenBank/DDBJ whole genome shotgun (WGS) entry which is preliminary data.</text>
</comment>
<evidence type="ECO:0000313" key="4">
    <source>
        <dbReference type="Proteomes" id="UP000192247"/>
    </source>
</evidence>